<dbReference type="InterPro" id="IPR013087">
    <property type="entry name" value="Znf_C2H2_type"/>
</dbReference>
<dbReference type="Proteomes" id="UP000324897">
    <property type="component" value="Unassembled WGS sequence"/>
</dbReference>
<dbReference type="GO" id="GO:0008270">
    <property type="term" value="F:zinc ion binding"/>
    <property type="evidence" value="ECO:0007669"/>
    <property type="project" value="UniProtKB-KW"/>
</dbReference>
<name>A0A5J9SWV2_9POAL</name>
<feature type="domain" description="C2H2-type" evidence="2">
    <location>
        <begin position="253"/>
        <end position="280"/>
    </location>
</feature>
<protein>
    <recommendedName>
        <fullName evidence="2">C2H2-type domain-containing protein</fullName>
    </recommendedName>
</protein>
<accession>A0A5J9SWV2</accession>
<evidence type="ECO:0000313" key="3">
    <source>
        <dbReference type="EMBL" id="TVU03476.1"/>
    </source>
</evidence>
<dbReference type="PROSITE" id="PS00028">
    <property type="entry name" value="ZINC_FINGER_C2H2_1"/>
    <property type="match status" value="1"/>
</dbReference>
<dbReference type="PROSITE" id="PS50157">
    <property type="entry name" value="ZINC_FINGER_C2H2_2"/>
    <property type="match status" value="1"/>
</dbReference>
<dbReference type="InterPro" id="IPR036236">
    <property type="entry name" value="Znf_C2H2_sf"/>
</dbReference>
<evidence type="ECO:0000313" key="4">
    <source>
        <dbReference type="Proteomes" id="UP000324897"/>
    </source>
</evidence>
<dbReference type="AlphaFoldDB" id="A0A5J9SWV2"/>
<feature type="non-terminal residue" evidence="3">
    <location>
        <position position="1"/>
    </location>
</feature>
<keyword evidence="4" id="KW-1185">Reference proteome</keyword>
<dbReference type="SUPFAM" id="SSF57667">
    <property type="entry name" value="beta-beta-alpha zinc fingers"/>
    <property type="match status" value="1"/>
</dbReference>
<gene>
    <name evidence="3" type="ORF">EJB05_50980</name>
</gene>
<keyword evidence="1" id="KW-0863">Zinc-finger</keyword>
<sequence>DFLTNRSPTRQNHFGLGDSYISPLHQALRGTTAIPTFSSSIPNTYAPQNPNVTQTSNSSPQYHIDTGSLPPLLQPDLITHVQPPSTFSSIEFKQSLGNNGHDFLMTPVSDYLYLSSGEKIVSMEPPSITSLLQGNPTATLHAHFSIDGMLDPNPIFEETRLHVSKEEVFVSSSNLNFNTFTSNYMQVEEFGSSCNIDPYGQISYGEAKCFGQSHCSIMSKGNNWCLSMSQQEADGIVKATMSTTAEAQVLRVYTCNLCKETFNSPQAFGGHMSFHSKQKRKNYNCRLRIL</sequence>
<evidence type="ECO:0000256" key="1">
    <source>
        <dbReference type="PROSITE-ProRule" id="PRU00042"/>
    </source>
</evidence>
<dbReference type="OrthoDB" id="644976at2759"/>
<keyword evidence="1" id="KW-0862">Zinc</keyword>
<reference evidence="3 4" key="1">
    <citation type="journal article" date="2019" name="Sci. Rep.">
        <title>A high-quality genome of Eragrostis curvula grass provides insights into Poaceae evolution and supports new strategies to enhance forage quality.</title>
        <authorList>
            <person name="Carballo J."/>
            <person name="Santos B.A.C.M."/>
            <person name="Zappacosta D."/>
            <person name="Garbus I."/>
            <person name="Selva J.P."/>
            <person name="Gallo C.A."/>
            <person name="Diaz A."/>
            <person name="Albertini E."/>
            <person name="Caccamo M."/>
            <person name="Echenique V."/>
        </authorList>
    </citation>
    <scope>NUCLEOTIDE SEQUENCE [LARGE SCALE GENOMIC DNA]</scope>
    <source>
        <strain evidence="4">cv. Victoria</strain>
        <tissue evidence="3">Leaf</tissue>
    </source>
</reference>
<organism evidence="3 4">
    <name type="scientific">Eragrostis curvula</name>
    <name type="common">weeping love grass</name>
    <dbReference type="NCBI Taxonomy" id="38414"/>
    <lineage>
        <taxon>Eukaryota</taxon>
        <taxon>Viridiplantae</taxon>
        <taxon>Streptophyta</taxon>
        <taxon>Embryophyta</taxon>
        <taxon>Tracheophyta</taxon>
        <taxon>Spermatophyta</taxon>
        <taxon>Magnoliopsida</taxon>
        <taxon>Liliopsida</taxon>
        <taxon>Poales</taxon>
        <taxon>Poaceae</taxon>
        <taxon>PACMAD clade</taxon>
        <taxon>Chloridoideae</taxon>
        <taxon>Eragrostideae</taxon>
        <taxon>Eragrostidinae</taxon>
        <taxon>Eragrostis</taxon>
    </lineage>
</organism>
<dbReference type="EMBL" id="RWGY01000175">
    <property type="protein sequence ID" value="TVU03476.1"/>
    <property type="molecule type" value="Genomic_DNA"/>
</dbReference>
<comment type="caution">
    <text evidence="3">The sequence shown here is derived from an EMBL/GenBank/DDBJ whole genome shotgun (WGS) entry which is preliminary data.</text>
</comment>
<dbReference type="Pfam" id="PF13912">
    <property type="entry name" value="zf-C2H2_6"/>
    <property type="match status" value="1"/>
</dbReference>
<keyword evidence="1" id="KW-0479">Metal-binding</keyword>
<evidence type="ECO:0000259" key="2">
    <source>
        <dbReference type="PROSITE" id="PS50157"/>
    </source>
</evidence>
<dbReference type="Gramene" id="TVU03476">
    <property type="protein sequence ID" value="TVU03476"/>
    <property type="gene ID" value="EJB05_50980"/>
</dbReference>
<proteinExistence type="predicted"/>